<keyword evidence="7 13" id="KW-0862">Zinc</keyword>
<evidence type="ECO:0000256" key="11">
    <source>
        <dbReference type="ARBA" id="ARBA00023288"/>
    </source>
</evidence>
<name>A0A0J1GGH9_9GAMM</name>
<dbReference type="GO" id="GO:0098552">
    <property type="term" value="C:side of membrane"/>
    <property type="evidence" value="ECO:0007669"/>
    <property type="project" value="UniProtKB-KW"/>
</dbReference>
<evidence type="ECO:0000256" key="3">
    <source>
        <dbReference type="ARBA" id="ARBA00022553"/>
    </source>
</evidence>
<feature type="binding site" evidence="13">
    <location>
        <position position="358"/>
    </location>
    <ligand>
        <name>Zn(2+)</name>
        <dbReference type="ChEBI" id="CHEBI:29105"/>
        <label>2</label>
    </ligand>
</feature>
<evidence type="ECO:0000256" key="6">
    <source>
        <dbReference type="ARBA" id="ARBA00022801"/>
    </source>
</evidence>
<proteinExistence type="inferred from homology"/>
<keyword evidence="8 13" id="KW-0460">Magnesium</keyword>
<dbReference type="GO" id="GO:0004035">
    <property type="term" value="F:alkaline phosphatase activity"/>
    <property type="evidence" value="ECO:0007669"/>
    <property type="project" value="TreeGrafter"/>
</dbReference>
<dbReference type="Pfam" id="PF00245">
    <property type="entry name" value="Alk_phosphatase"/>
    <property type="match status" value="1"/>
</dbReference>
<feature type="binding site" evidence="13">
    <location>
        <position position="484"/>
    </location>
    <ligand>
        <name>Zn(2+)</name>
        <dbReference type="ChEBI" id="CHEBI:29105"/>
        <label>2</label>
    </ligand>
</feature>
<feature type="active site" description="Phosphoserine intermediate" evidence="12">
    <location>
        <position position="139"/>
    </location>
</feature>
<dbReference type="Gene3D" id="3.40.720.10">
    <property type="entry name" value="Alkaline Phosphatase, subunit A"/>
    <property type="match status" value="1"/>
</dbReference>
<evidence type="ECO:0000256" key="10">
    <source>
        <dbReference type="ARBA" id="ARBA00023180"/>
    </source>
</evidence>
<feature type="binding site" evidence="13">
    <location>
        <position position="353"/>
    </location>
    <ligand>
        <name>Zn(2+)</name>
        <dbReference type="ChEBI" id="CHEBI:29105"/>
        <label>1</label>
    </ligand>
</feature>
<feature type="chain" id="PRO_5005252105" description="Alkaline phosphatase" evidence="15">
    <location>
        <begin position="24"/>
        <end position="535"/>
    </location>
</feature>
<feature type="binding site" evidence="13">
    <location>
        <position position="400"/>
    </location>
    <ligand>
        <name>Zn(2+)</name>
        <dbReference type="ChEBI" id="CHEBI:29105"/>
        <label>2</label>
    </ligand>
</feature>
<keyword evidence="15" id="KW-0732">Signal</keyword>
<comment type="similarity">
    <text evidence="14">Belongs to the alkaline phosphatase family.</text>
</comment>
<dbReference type="PRINTS" id="PR00113">
    <property type="entry name" value="ALKPHPHTASE"/>
</dbReference>
<dbReference type="SUPFAM" id="SSF53649">
    <property type="entry name" value="Alkaline phosphatase-like"/>
    <property type="match status" value="1"/>
</dbReference>
<dbReference type="PATRIC" id="fig|754436.4.peg.4581"/>
<reference evidence="16 17" key="1">
    <citation type="submission" date="2015-05" db="EMBL/GenBank/DDBJ databases">
        <title>Photobacterium galathea sp. nov.</title>
        <authorList>
            <person name="Machado H."/>
            <person name="Gram L."/>
        </authorList>
    </citation>
    <scope>NUCLEOTIDE SEQUENCE [LARGE SCALE GENOMIC DNA]</scope>
    <source>
        <strain evidence="16 17">DSM 25995</strain>
    </source>
</reference>
<accession>A0A0J1GGH9</accession>
<feature type="binding site" evidence="13">
    <location>
        <position position="87"/>
    </location>
    <ligand>
        <name>Mg(2+)</name>
        <dbReference type="ChEBI" id="CHEBI:18420"/>
    </ligand>
</feature>
<dbReference type="InterPro" id="IPR001952">
    <property type="entry name" value="Alkaline_phosphatase"/>
</dbReference>
<comment type="cofactor">
    <cofactor evidence="13">
        <name>Zn(2+)</name>
        <dbReference type="ChEBI" id="CHEBI:29105"/>
    </cofactor>
    <text evidence="13">Binds 2 Zn(2+) ions.</text>
</comment>
<dbReference type="GO" id="GO:0005886">
    <property type="term" value="C:plasma membrane"/>
    <property type="evidence" value="ECO:0007669"/>
    <property type="project" value="UniProtKB-SubCell"/>
</dbReference>
<evidence type="ECO:0000313" key="16">
    <source>
        <dbReference type="EMBL" id="KLU98613.1"/>
    </source>
</evidence>
<evidence type="ECO:0000256" key="5">
    <source>
        <dbReference type="ARBA" id="ARBA00022723"/>
    </source>
</evidence>
<evidence type="ECO:0000256" key="12">
    <source>
        <dbReference type="PIRSR" id="PIRSR601952-1"/>
    </source>
</evidence>
<feature type="binding site" evidence="13">
    <location>
        <position position="87"/>
    </location>
    <ligand>
        <name>Zn(2+)</name>
        <dbReference type="ChEBI" id="CHEBI:29105"/>
        <label>2</label>
    </ligand>
</feature>
<keyword evidence="4" id="KW-0336">GPI-anchor</keyword>
<keyword evidence="5 13" id="KW-0479">Metal-binding</keyword>
<evidence type="ECO:0000256" key="14">
    <source>
        <dbReference type="RuleBase" id="RU003946"/>
    </source>
</evidence>
<feature type="binding site" evidence="13">
    <location>
        <position position="362"/>
    </location>
    <ligand>
        <name>Zn(2+)</name>
        <dbReference type="ChEBI" id="CHEBI:29105"/>
        <label>2</label>
    </ligand>
</feature>
<comment type="caution">
    <text evidence="16">The sequence shown here is derived from an EMBL/GenBank/DDBJ whole genome shotgun (WGS) entry which is preliminary data.</text>
</comment>
<dbReference type="Proteomes" id="UP000036426">
    <property type="component" value="Unassembled WGS sequence"/>
</dbReference>
<keyword evidence="2" id="KW-1003">Cell membrane</keyword>
<dbReference type="CDD" id="cd16012">
    <property type="entry name" value="ALP"/>
    <property type="match status" value="1"/>
</dbReference>
<feature type="binding site" evidence="13">
    <location>
        <position position="399"/>
    </location>
    <ligand>
        <name>Zn(2+)</name>
        <dbReference type="ChEBI" id="CHEBI:29105"/>
        <label>2</label>
    </ligand>
</feature>
<evidence type="ECO:0000256" key="8">
    <source>
        <dbReference type="ARBA" id="ARBA00022842"/>
    </source>
</evidence>
<keyword evidence="3" id="KW-0597">Phosphoprotein</keyword>
<evidence type="ECO:0000256" key="4">
    <source>
        <dbReference type="ARBA" id="ARBA00022622"/>
    </source>
</evidence>
<dbReference type="SMART" id="SM00098">
    <property type="entry name" value="alkPPc"/>
    <property type="match status" value="1"/>
</dbReference>
<keyword evidence="6" id="KW-0378">Hydrolase</keyword>
<feature type="binding site" evidence="13">
    <location>
        <position position="200"/>
    </location>
    <ligand>
        <name>Mg(2+)</name>
        <dbReference type="ChEBI" id="CHEBI:18420"/>
    </ligand>
</feature>
<comment type="subcellular location">
    <subcellularLocation>
        <location evidence="1">Cell membrane</location>
        <topology evidence="1">Lipid-anchor</topology>
        <topology evidence="1">GPI-anchor</topology>
    </subcellularLocation>
</comment>
<keyword evidence="9" id="KW-0472">Membrane</keyword>
<evidence type="ECO:0008006" key="18">
    <source>
        <dbReference type="Google" id="ProtNLM"/>
    </source>
</evidence>
<dbReference type="InterPro" id="IPR017850">
    <property type="entry name" value="Alkaline_phosphatase_core_sf"/>
</dbReference>
<dbReference type="PANTHER" id="PTHR11596:SF5">
    <property type="entry name" value="ALKALINE PHOSPHATASE"/>
    <property type="match status" value="1"/>
</dbReference>
<dbReference type="EMBL" id="LDOV01000047">
    <property type="protein sequence ID" value="KLU98613.1"/>
    <property type="molecule type" value="Genomic_DNA"/>
</dbReference>
<evidence type="ECO:0000256" key="2">
    <source>
        <dbReference type="ARBA" id="ARBA00022475"/>
    </source>
</evidence>
<keyword evidence="11" id="KW-0449">Lipoprotein</keyword>
<dbReference type="RefSeq" id="WP_047876540.1">
    <property type="nucleotide sequence ID" value="NZ_BMYC01000023.1"/>
</dbReference>
<gene>
    <name evidence="16" type="ORF">ABT58_21790</name>
</gene>
<evidence type="ECO:0000313" key="17">
    <source>
        <dbReference type="Proteomes" id="UP000036426"/>
    </source>
</evidence>
<evidence type="ECO:0000256" key="13">
    <source>
        <dbReference type="PIRSR" id="PIRSR601952-2"/>
    </source>
</evidence>
<organism evidence="16 17">
    <name type="scientific">Photobacterium aphoticum</name>
    <dbReference type="NCBI Taxonomy" id="754436"/>
    <lineage>
        <taxon>Bacteria</taxon>
        <taxon>Pseudomonadati</taxon>
        <taxon>Pseudomonadota</taxon>
        <taxon>Gammaproteobacteria</taxon>
        <taxon>Vibrionales</taxon>
        <taxon>Vibrionaceae</taxon>
        <taxon>Photobacterium</taxon>
    </lineage>
</organism>
<dbReference type="FunFam" id="3.40.720.10:FF:000008">
    <property type="entry name" value="Alkaline phosphatase"/>
    <property type="match status" value="1"/>
</dbReference>
<sequence length="535" mass="57229">MKTHYLLRKSWQCALLVSAVVSALGLTGCNDSDNNDASDGSGNTVVPSIGAANANKWYDEGEKQLVQNMALVENTQTAKNIILIVGDGMGISTLTAGRILVGQTQADNEGGEEYALSFERFPYVALSKTYNTDSQTPDSAGTMTAMMTGVKTFRGGINIGPSVGYGDCTASQNDELVSALDLAKMAGMSAGIVATARVTHATPAATYARTPARGWEADYYIKRDGQDGLGCRDIAEQLVNYEIGGGLDVVLGGGRRNFLDYTQTEGYGYRDDGRNLITEWQAKDAGNVYVENREGLAQLDASNTTRLMGLFTRSHMSYEAQRDAEEEPSLAEMTEAALNVLSKNDQGFFLMIEAGRIDHAHHGTKAGLALHDTQALHDAVERVVAMTNPEETLIIVTADHSHVMTMGGYAQRGNDILGLVRNTDGQLQLALDGKPYTTLLYSNGPSARDNQSYDANGERVALYDEGLTVDSLNQSLVPLSSETHAGEDVAIYATGPGAHLVRGTLEQNMIFHIMSQAGDLINRAENGVAQASSGS</sequence>
<dbReference type="PANTHER" id="PTHR11596">
    <property type="entry name" value="ALKALINE PHOSPHATASE"/>
    <property type="match status" value="1"/>
</dbReference>
<dbReference type="OrthoDB" id="9794455at2"/>
<protein>
    <recommendedName>
        <fullName evidence="18">Alkaline phosphatase</fullName>
    </recommendedName>
</protein>
<keyword evidence="10" id="KW-0325">Glycoprotein</keyword>
<feature type="signal peptide" evidence="15">
    <location>
        <begin position="1"/>
        <end position="23"/>
    </location>
</feature>
<dbReference type="AlphaFoldDB" id="A0A0J1GGH9"/>
<feature type="binding site" evidence="13">
    <location>
        <position position="202"/>
    </location>
    <ligand>
        <name>Mg(2+)</name>
        <dbReference type="ChEBI" id="CHEBI:18420"/>
    </ligand>
</feature>
<evidence type="ECO:0000256" key="7">
    <source>
        <dbReference type="ARBA" id="ARBA00022833"/>
    </source>
</evidence>
<keyword evidence="17" id="KW-1185">Reference proteome</keyword>
<evidence type="ECO:0000256" key="9">
    <source>
        <dbReference type="ARBA" id="ARBA00023136"/>
    </source>
</evidence>
<dbReference type="PROSITE" id="PS51257">
    <property type="entry name" value="PROKAR_LIPOPROTEIN"/>
    <property type="match status" value="1"/>
</dbReference>
<dbReference type="GO" id="GO:0046872">
    <property type="term" value="F:metal ion binding"/>
    <property type="evidence" value="ECO:0007669"/>
    <property type="project" value="UniProtKB-KW"/>
</dbReference>
<comment type="cofactor">
    <cofactor evidence="13">
        <name>Mg(2+)</name>
        <dbReference type="ChEBI" id="CHEBI:18420"/>
    </cofactor>
    <text evidence="13">Binds 1 Mg(2+) ion.</text>
</comment>
<evidence type="ECO:0000256" key="15">
    <source>
        <dbReference type="SAM" id="SignalP"/>
    </source>
</evidence>
<evidence type="ECO:0000256" key="1">
    <source>
        <dbReference type="ARBA" id="ARBA00004609"/>
    </source>
</evidence>